<dbReference type="GO" id="GO:0016757">
    <property type="term" value="F:glycosyltransferase activity"/>
    <property type="evidence" value="ECO:0007669"/>
    <property type="project" value="TreeGrafter"/>
</dbReference>
<dbReference type="Gene3D" id="3.40.50.2000">
    <property type="entry name" value="Glycogen Phosphorylase B"/>
    <property type="match status" value="1"/>
</dbReference>
<accession>A0A918U7V3</accession>
<sequence>MRFLVVTGTRPWAATGGARRVRAASEALARLGTVDLVVFFRSDGAPSLESDPPVGLFRKILLLEDAYGNDRNRASLEEALPRWNAGESYDVIWYDRERLWHIASGLVEGKAVVDVDDLEDVILERWLRLGRSPEGSLLDAPELEAQQSEIDRLRAGHAEVAAAADMLVFTSELDSAKFAFPNSTVVPNTYLREEGTRQGRQGLALDEGGTILFQGWHEWPPNVDAATWFVEDILPRIRERCPQARLLLVGKPSQTVRELGSAPGVDVVGEVPRMRPYLDRADVMIAPLRVGGGTRIKILEGFASGVPVVSTSIGCEGLGTEDGVHLRIADDAEAFAHSVAQLLVDRDLRRALATRAGVLYEKQYTPQAANEAIRQLVEQMTA</sequence>
<dbReference type="PANTHER" id="PTHR12526:SF600">
    <property type="entry name" value="GLYCOSYL TRANSFERASE GROUP 1"/>
    <property type="match status" value="1"/>
</dbReference>
<proteinExistence type="predicted"/>
<dbReference type="EMBL" id="BMVU01000059">
    <property type="protein sequence ID" value="GGY06477.1"/>
    <property type="molecule type" value="Genomic_DNA"/>
</dbReference>
<dbReference type="CDD" id="cd03801">
    <property type="entry name" value="GT4_PimA-like"/>
    <property type="match status" value="1"/>
</dbReference>
<dbReference type="Proteomes" id="UP000619244">
    <property type="component" value="Unassembled WGS sequence"/>
</dbReference>
<reference evidence="2" key="2">
    <citation type="submission" date="2020-09" db="EMBL/GenBank/DDBJ databases">
        <authorList>
            <person name="Sun Q."/>
            <person name="Ohkuma M."/>
        </authorList>
    </citation>
    <scope>NUCLEOTIDE SEQUENCE</scope>
    <source>
        <strain evidence="2">JCM 4790</strain>
    </source>
</reference>
<protein>
    <recommendedName>
        <fullName evidence="1">D-inositol 3-phosphate glycosyltransferase</fullName>
    </recommendedName>
</protein>
<dbReference type="Pfam" id="PF13692">
    <property type="entry name" value="Glyco_trans_1_4"/>
    <property type="match status" value="1"/>
</dbReference>
<dbReference type="PANTHER" id="PTHR12526">
    <property type="entry name" value="GLYCOSYLTRANSFERASE"/>
    <property type="match status" value="1"/>
</dbReference>
<reference evidence="2" key="1">
    <citation type="journal article" date="2014" name="Int. J. Syst. Evol. Microbiol.">
        <title>Complete genome sequence of Corynebacterium casei LMG S-19264T (=DSM 44701T), isolated from a smear-ripened cheese.</title>
        <authorList>
            <consortium name="US DOE Joint Genome Institute (JGI-PGF)"/>
            <person name="Walter F."/>
            <person name="Albersmeier A."/>
            <person name="Kalinowski J."/>
            <person name="Ruckert C."/>
        </authorList>
    </citation>
    <scope>NUCLEOTIDE SEQUENCE</scope>
    <source>
        <strain evidence="2">JCM 4790</strain>
    </source>
</reference>
<gene>
    <name evidence="2" type="ORF">GCM10010358_69670</name>
</gene>
<evidence type="ECO:0000313" key="2">
    <source>
        <dbReference type="EMBL" id="GGY06477.1"/>
    </source>
</evidence>
<evidence type="ECO:0000313" key="3">
    <source>
        <dbReference type="Proteomes" id="UP000619244"/>
    </source>
</evidence>
<name>A0A918U7V3_9ACTN</name>
<comment type="caution">
    <text evidence="2">The sequence shown here is derived from an EMBL/GenBank/DDBJ whole genome shotgun (WGS) entry which is preliminary data.</text>
</comment>
<organism evidence="2 3">
    <name type="scientific">Streptomyces minutiscleroticus</name>
    <dbReference type="NCBI Taxonomy" id="68238"/>
    <lineage>
        <taxon>Bacteria</taxon>
        <taxon>Bacillati</taxon>
        <taxon>Actinomycetota</taxon>
        <taxon>Actinomycetes</taxon>
        <taxon>Kitasatosporales</taxon>
        <taxon>Streptomycetaceae</taxon>
        <taxon>Streptomyces</taxon>
    </lineage>
</organism>
<keyword evidence="3" id="KW-1185">Reference proteome</keyword>
<dbReference type="AlphaFoldDB" id="A0A918U7V3"/>
<dbReference type="SUPFAM" id="SSF53756">
    <property type="entry name" value="UDP-Glycosyltransferase/glycogen phosphorylase"/>
    <property type="match status" value="1"/>
</dbReference>
<evidence type="ECO:0000256" key="1">
    <source>
        <dbReference type="ARBA" id="ARBA00021292"/>
    </source>
</evidence>